<dbReference type="GO" id="GO:0003677">
    <property type="term" value="F:DNA binding"/>
    <property type="evidence" value="ECO:0007669"/>
    <property type="project" value="UniProtKB-KW"/>
</dbReference>
<evidence type="ECO:0000259" key="1">
    <source>
        <dbReference type="Pfam" id="PF03551"/>
    </source>
</evidence>
<dbReference type="Pfam" id="PF03551">
    <property type="entry name" value="PadR"/>
    <property type="match status" value="1"/>
</dbReference>
<protein>
    <submittedName>
        <fullName evidence="2">DNA-binding PadR family transcriptional regulator</fullName>
    </submittedName>
</protein>
<dbReference type="Gene3D" id="1.10.10.10">
    <property type="entry name" value="Winged helix-like DNA-binding domain superfamily/Winged helix DNA-binding domain"/>
    <property type="match status" value="1"/>
</dbReference>
<proteinExistence type="predicted"/>
<dbReference type="Proteomes" id="UP000240542">
    <property type="component" value="Unassembled WGS sequence"/>
</dbReference>
<keyword evidence="2" id="KW-0238">DNA-binding</keyword>
<dbReference type="InterPro" id="IPR005149">
    <property type="entry name" value="Tscrpt_reg_PadR_N"/>
</dbReference>
<evidence type="ECO:0000313" key="2">
    <source>
        <dbReference type="EMBL" id="PSK97195.1"/>
    </source>
</evidence>
<accession>A0A2P8DIZ4</accession>
<dbReference type="SUPFAM" id="SSF46785">
    <property type="entry name" value="Winged helix' DNA-binding domain"/>
    <property type="match status" value="1"/>
</dbReference>
<organism evidence="2 3">
    <name type="scientific">Murinocardiopsis flavida</name>
    <dbReference type="NCBI Taxonomy" id="645275"/>
    <lineage>
        <taxon>Bacteria</taxon>
        <taxon>Bacillati</taxon>
        <taxon>Actinomycetota</taxon>
        <taxon>Actinomycetes</taxon>
        <taxon>Streptosporangiales</taxon>
        <taxon>Nocardiopsidaceae</taxon>
        <taxon>Murinocardiopsis</taxon>
    </lineage>
</organism>
<comment type="caution">
    <text evidence="2">The sequence shown here is derived from an EMBL/GenBank/DDBJ whole genome shotgun (WGS) entry which is preliminary data.</text>
</comment>
<dbReference type="RefSeq" id="WP_106583582.1">
    <property type="nucleotide sequence ID" value="NZ_PYGA01000009.1"/>
</dbReference>
<gene>
    <name evidence="2" type="ORF">CLV63_109199</name>
</gene>
<dbReference type="OrthoDB" id="2374094at2"/>
<dbReference type="AlphaFoldDB" id="A0A2P8DIZ4"/>
<evidence type="ECO:0000313" key="3">
    <source>
        <dbReference type="Proteomes" id="UP000240542"/>
    </source>
</evidence>
<dbReference type="InterPro" id="IPR036390">
    <property type="entry name" value="WH_DNA-bd_sf"/>
</dbReference>
<name>A0A2P8DIZ4_9ACTN</name>
<dbReference type="EMBL" id="PYGA01000009">
    <property type="protein sequence ID" value="PSK97195.1"/>
    <property type="molecule type" value="Genomic_DNA"/>
</dbReference>
<dbReference type="PANTHER" id="PTHR43252">
    <property type="entry name" value="TRANSCRIPTIONAL REGULATOR YQJI"/>
    <property type="match status" value="1"/>
</dbReference>
<sequence>MTRKSELSTAQLTVLGLLDESPRHGFAIAKLLSPDGDVGRVWSLRPALVYRALGVVTERGLAAVAQAEDSAIGPQRTVYAITPEGRGRLWRWLVNPVEHIRDVRGELLLKLALLHRSGEDPRPLLRAQQAAFAPLAAAITERAAAPEDRFDRVLAVWRAESADATMRFLAALLAERGG</sequence>
<dbReference type="PANTHER" id="PTHR43252:SF6">
    <property type="entry name" value="NEGATIVE TRANSCRIPTION REGULATOR PADR"/>
    <property type="match status" value="1"/>
</dbReference>
<feature type="domain" description="Transcription regulator PadR N-terminal" evidence="1">
    <location>
        <begin position="14"/>
        <end position="89"/>
    </location>
</feature>
<keyword evidence="3" id="KW-1185">Reference proteome</keyword>
<dbReference type="InterPro" id="IPR036388">
    <property type="entry name" value="WH-like_DNA-bd_sf"/>
</dbReference>
<reference evidence="2 3" key="1">
    <citation type="submission" date="2018-03" db="EMBL/GenBank/DDBJ databases">
        <title>Genomic Encyclopedia of Archaeal and Bacterial Type Strains, Phase II (KMG-II): from individual species to whole genera.</title>
        <authorList>
            <person name="Goeker M."/>
        </authorList>
    </citation>
    <scope>NUCLEOTIDE SEQUENCE [LARGE SCALE GENOMIC DNA]</scope>
    <source>
        <strain evidence="2 3">DSM 45312</strain>
    </source>
</reference>